<dbReference type="Pfam" id="PF00386">
    <property type="entry name" value="C1q"/>
    <property type="match status" value="1"/>
</dbReference>
<evidence type="ECO:0000256" key="4">
    <source>
        <dbReference type="SAM" id="MobiDB-lite"/>
    </source>
</evidence>
<dbReference type="VEuPathDB" id="VectorBase:BGLAX_040649"/>
<dbReference type="Gene3D" id="1.20.5.320">
    <property type="entry name" value="6-Phosphogluconate Dehydrogenase, domain 3"/>
    <property type="match status" value="1"/>
</dbReference>
<protein>
    <recommendedName>
        <fullName evidence="6">C1q domain-containing protein</fullName>
    </recommendedName>
</protein>
<dbReference type="EnsemblMetazoa" id="BGLB000101-RB">
    <property type="protein sequence ID" value="BGLB000101-PB"/>
    <property type="gene ID" value="BGLB000101"/>
</dbReference>
<dbReference type="SMART" id="SM00110">
    <property type="entry name" value="C1Q"/>
    <property type="match status" value="1"/>
</dbReference>
<dbReference type="InterPro" id="IPR050392">
    <property type="entry name" value="Collagen/C1q_domain"/>
</dbReference>
<dbReference type="Gene3D" id="2.60.120.40">
    <property type="match status" value="1"/>
</dbReference>
<keyword evidence="3" id="KW-0176">Collagen</keyword>
<reference evidence="7" key="1">
    <citation type="submission" date="2020-05" db="UniProtKB">
        <authorList>
            <consortium name="EnsemblMetazoa"/>
        </authorList>
    </citation>
    <scope>IDENTIFICATION</scope>
    <source>
        <strain evidence="7">BB02</strain>
    </source>
</reference>
<feature type="signal peptide" evidence="5">
    <location>
        <begin position="1"/>
        <end position="22"/>
    </location>
</feature>
<dbReference type="PRINTS" id="PR00007">
    <property type="entry name" value="COMPLEMNTC1Q"/>
</dbReference>
<keyword evidence="5" id="KW-0732">Signal</keyword>
<evidence type="ECO:0000256" key="1">
    <source>
        <dbReference type="ARBA" id="ARBA00004613"/>
    </source>
</evidence>
<evidence type="ECO:0000256" key="3">
    <source>
        <dbReference type="ARBA" id="ARBA00023119"/>
    </source>
</evidence>
<dbReference type="PANTHER" id="PTHR15427:SF52">
    <property type="entry name" value="C1Q DOMAIN-CONTAINING PROTEIN"/>
    <property type="match status" value="1"/>
</dbReference>
<dbReference type="GO" id="GO:0005576">
    <property type="term" value="C:extracellular region"/>
    <property type="evidence" value="ECO:0007669"/>
    <property type="project" value="UniProtKB-SubCell"/>
</dbReference>
<dbReference type="SUPFAM" id="SSF49842">
    <property type="entry name" value="TNF-like"/>
    <property type="match status" value="1"/>
</dbReference>
<proteinExistence type="predicted"/>
<feature type="region of interest" description="Disordered" evidence="4">
    <location>
        <begin position="24"/>
        <end position="43"/>
    </location>
</feature>
<feature type="region of interest" description="Disordered" evidence="4">
    <location>
        <begin position="62"/>
        <end position="97"/>
    </location>
</feature>
<dbReference type="InterPro" id="IPR001073">
    <property type="entry name" value="C1q_dom"/>
</dbReference>
<dbReference type="KEGG" id="bgt:106056705"/>
<evidence type="ECO:0000313" key="7">
    <source>
        <dbReference type="EnsemblMetazoa" id="BGLB000101-PB"/>
    </source>
</evidence>
<gene>
    <name evidence="7" type="primary">106056705</name>
</gene>
<feature type="compositionally biased region" description="Basic residues" evidence="4">
    <location>
        <begin position="24"/>
        <end position="33"/>
    </location>
</feature>
<feature type="chain" id="PRO_5013084398" description="C1q domain-containing protein" evidence="5">
    <location>
        <begin position="23"/>
        <end position="233"/>
    </location>
</feature>
<dbReference type="STRING" id="6526.A0A2C9JBK9"/>
<feature type="domain" description="C1q" evidence="6">
    <location>
        <begin position="100"/>
        <end position="233"/>
    </location>
</feature>
<organism evidence="7 8">
    <name type="scientific">Biomphalaria glabrata</name>
    <name type="common">Bloodfluke planorb</name>
    <name type="synonym">Freshwater snail</name>
    <dbReference type="NCBI Taxonomy" id="6526"/>
    <lineage>
        <taxon>Eukaryota</taxon>
        <taxon>Metazoa</taxon>
        <taxon>Spiralia</taxon>
        <taxon>Lophotrochozoa</taxon>
        <taxon>Mollusca</taxon>
        <taxon>Gastropoda</taxon>
        <taxon>Heterobranchia</taxon>
        <taxon>Euthyneura</taxon>
        <taxon>Panpulmonata</taxon>
        <taxon>Hygrophila</taxon>
        <taxon>Lymnaeoidea</taxon>
        <taxon>Planorbidae</taxon>
        <taxon>Biomphalaria</taxon>
    </lineage>
</organism>
<name>A0A2C9JBK9_BIOGL</name>
<dbReference type="VEuPathDB" id="VectorBase:BGLB000101"/>
<dbReference type="Proteomes" id="UP000076420">
    <property type="component" value="Unassembled WGS sequence"/>
</dbReference>
<accession>A0A2C9JBK9</accession>
<dbReference type="PANTHER" id="PTHR15427">
    <property type="entry name" value="EMILIN ELASTIN MICROFIBRIL INTERFACE-LOCATED PROTEIN ELASTIN MICROFIBRIL INTERFACER"/>
    <property type="match status" value="1"/>
</dbReference>
<dbReference type="PROSITE" id="PS50871">
    <property type="entry name" value="C1Q"/>
    <property type="match status" value="1"/>
</dbReference>
<evidence type="ECO:0000313" key="8">
    <source>
        <dbReference type="Proteomes" id="UP000076420"/>
    </source>
</evidence>
<evidence type="ECO:0000256" key="5">
    <source>
        <dbReference type="SAM" id="SignalP"/>
    </source>
</evidence>
<sequence length="233" mass="24988">MAVKFPNLLFVLLLLFLAMTSSKRAPRRNRNRAQMRDSQVADGTDDDVCELEVTCRSGKSLPVTLPIKGPRGPAGKPGSPGLPGKPGPAGMPGDSGRDNDDSIRVAFYSGLTKNIGPFSKNTDLLLDRVVTNVGDAFNSETGRFTAPFNGTYAFAVTISAQGRSRAAVELVHNGKLVVTIWAESVPLWSTASNNAILTLEAGDQVWLVLLSRASSVHGYMYTTFSGHCLYRGL</sequence>
<dbReference type="InterPro" id="IPR008983">
    <property type="entry name" value="Tumour_necrosis_fac-like_dom"/>
</dbReference>
<comment type="subcellular location">
    <subcellularLocation>
        <location evidence="1">Secreted</location>
    </subcellularLocation>
</comment>
<keyword evidence="2" id="KW-0964">Secreted</keyword>
<evidence type="ECO:0000259" key="6">
    <source>
        <dbReference type="PROSITE" id="PS50871"/>
    </source>
</evidence>
<dbReference type="AlphaFoldDB" id="A0A2C9JBK9"/>
<evidence type="ECO:0000256" key="2">
    <source>
        <dbReference type="ARBA" id="ARBA00022525"/>
    </source>
</evidence>